<evidence type="ECO:0000259" key="1">
    <source>
        <dbReference type="PROSITE" id="PS51186"/>
    </source>
</evidence>
<dbReference type="Pfam" id="PF00583">
    <property type="entry name" value="Acetyltransf_1"/>
    <property type="match status" value="1"/>
</dbReference>
<reference evidence="2" key="1">
    <citation type="journal article" date="2014" name="Int. J. Syst. Evol. Microbiol.">
        <title>Complete genome sequence of Corynebacterium casei LMG S-19264T (=DSM 44701T), isolated from a smear-ripened cheese.</title>
        <authorList>
            <consortium name="US DOE Joint Genome Institute (JGI-PGF)"/>
            <person name="Walter F."/>
            <person name="Albersmeier A."/>
            <person name="Kalinowski J."/>
            <person name="Ruckert C."/>
        </authorList>
    </citation>
    <scope>NUCLEOTIDE SEQUENCE</scope>
    <source>
        <strain evidence="2">JCM 12580</strain>
    </source>
</reference>
<dbReference type="RefSeq" id="WP_188634268.1">
    <property type="nucleotide sequence ID" value="NZ_BMNQ01000085.1"/>
</dbReference>
<reference evidence="2" key="2">
    <citation type="submission" date="2020-09" db="EMBL/GenBank/DDBJ databases">
        <authorList>
            <person name="Sun Q."/>
            <person name="Ohkuma M."/>
        </authorList>
    </citation>
    <scope>NUCLEOTIDE SEQUENCE</scope>
    <source>
        <strain evidence="2">JCM 12580</strain>
    </source>
</reference>
<gene>
    <name evidence="2" type="ORF">GCM10007063_33640</name>
</gene>
<accession>A0A917Q2P0</accession>
<feature type="domain" description="N-acetyltransferase" evidence="1">
    <location>
        <begin position="100"/>
        <end position="247"/>
    </location>
</feature>
<dbReference type="EMBL" id="BMNQ01000085">
    <property type="protein sequence ID" value="GGK08489.1"/>
    <property type="molecule type" value="Genomic_DNA"/>
</dbReference>
<dbReference type="AlphaFoldDB" id="A0A917Q2P0"/>
<keyword evidence="3" id="KW-1185">Reference proteome</keyword>
<organism evidence="2 3">
    <name type="scientific">Lentibacillus kapialis</name>
    <dbReference type="NCBI Taxonomy" id="340214"/>
    <lineage>
        <taxon>Bacteria</taxon>
        <taxon>Bacillati</taxon>
        <taxon>Bacillota</taxon>
        <taxon>Bacilli</taxon>
        <taxon>Bacillales</taxon>
        <taxon>Bacillaceae</taxon>
        <taxon>Lentibacillus</taxon>
    </lineage>
</organism>
<sequence>MGTESKHKTALLEKIKIVKGDNFVTIEDTKNLTNQELMELVTYLRDQPSIKTAKNINILVNSKFNKEVESLLQKYGFKVHDESVTVYKVLKESDKNISGFSLKNLAELSTEKFKSVWRESMKESLNAPSSLKIDEQMRSVEVELGPNYKKSCLVAYEKGNPIGVIMPHIEPGTLEEGRIFYFGLIPKERGKGKSQLLHQQALRILKNDFNATYYIGSTSHNNIPMLKIFENNGCTVLERNRVYKKKN</sequence>
<dbReference type="Gene3D" id="3.40.630.30">
    <property type="match status" value="1"/>
</dbReference>
<dbReference type="Proteomes" id="UP000658382">
    <property type="component" value="Unassembled WGS sequence"/>
</dbReference>
<evidence type="ECO:0000313" key="2">
    <source>
        <dbReference type="EMBL" id="GGK08489.1"/>
    </source>
</evidence>
<dbReference type="InterPro" id="IPR000182">
    <property type="entry name" value="GNAT_dom"/>
</dbReference>
<protein>
    <submittedName>
        <fullName evidence="2">N-acetyltransferase</fullName>
    </submittedName>
</protein>
<name>A0A917Q2P0_9BACI</name>
<dbReference type="PROSITE" id="PS51186">
    <property type="entry name" value="GNAT"/>
    <property type="match status" value="1"/>
</dbReference>
<evidence type="ECO:0000313" key="3">
    <source>
        <dbReference type="Proteomes" id="UP000658382"/>
    </source>
</evidence>
<dbReference type="InterPro" id="IPR016181">
    <property type="entry name" value="Acyl_CoA_acyltransferase"/>
</dbReference>
<comment type="caution">
    <text evidence="2">The sequence shown here is derived from an EMBL/GenBank/DDBJ whole genome shotgun (WGS) entry which is preliminary data.</text>
</comment>
<dbReference type="CDD" id="cd04301">
    <property type="entry name" value="NAT_SF"/>
    <property type="match status" value="1"/>
</dbReference>
<dbReference type="GO" id="GO:0016747">
    <property type="term" value="F:acyltransferase activity, transferring groups other than amino-acyl groups"/>
    <property type="evidence" value="ECO:0007669"/>
    <property type="project" value="InterPro"/>
</dbReference>
<proteinExistence type="predicted"/>
<dbReference type="SUPFAM" id="SSF55729">
    <property type="entry name" value="Acyl-CoA N-acyltransferases (Nat)"/>
    <property type="match status" value="1"/>
</dbReference>